<dbReference type="EMBL" id="CP114014">
    <property type="protein sequence ID" value="XAY06082.1"/>
    <property type="molecule type" value="Genomic_DNA"/>
</dbReference>
<reference evidence="1" key="1">
    <citation type="submission" date="2022-12" db="EMBL/GenBank/DDBJ databases">
        <title>Paraconexibacter alkalitolerans sp. nov. and Baekduia alba sp. nov., isolated from soil and emended description of the genera Paraconexibacter (Chun et al., 2020) and Baekduia (An et al., 2020).</title>
        <authorList>
            <person name="Vieira S."/>
            <person name="Huber K.J."/>
            <person name="Geppert A."/>
            <person name="Wolf J."/>
            <person name="Neumann-Schaal M."/>
            <person name="Muesken M."/>
            <person name="Overmann J."/>
        </authorList>
    </citation>
    <scope>NUCLEOTIDE SEQUENCE</scope>
    <source>
        <strain evidence="1">AEG42_29</strain>
    </source>
</reference>
<gene>
    <name evidence="1" type="ORF">DSM112329_02944</name>
</gene>
<dbReference type="Gene3D" id="1.10.10.10">
    <property type="entry name" value="Winged helix-like DNA-binding domain superfamily/Winged helix DNA-binding domain"/>
    <property type="match status" value="1"/>
</dbReference>
<proteinExistence type="predicted"/>
<dbReference type="SUPFAM" id="SSF88659">
    <property type="entry name" value="Sigma3 and sigma4 domains of RNA polymerase sigma factors"/>
    <property type="match status" value="1"/>
</dbReference>
<dbReference type="InterPro" id="IPR036388">
    <property type="entry name" value="WH-like_DNA-bd_sf"/>
</dbReference>
<evidence type="ECO:0000313" key="1">
    <source>
        <dbReference type="EMBL" id="XAY06082.1"/>
    </source>
</evidence>
<dbReference type="InterPro" id="IPR013324">
    <property type="entry name" value="RNA_pol_sigma_r3/r4-like"/>
</dbReference>
<protein>
    <recommendedName>
        <fullName evidence="2">Sigma-70 family RNA polymerase sigma factor</fullName>
    </recommendedName>
</protein>
<name>A0AAU7AWT0_9ACTN</name>
<sequence>MGQATQERRVPGAGRVQDRADLQARMQKAAVVWPQPVSAEASSRVTALLFERNYERLMIMLSEEFPGFSEELCHDAVVDALEEIRARRRYGSYVSMAVGELVNRSRYRMLDRVRIEARRRQIAPTAELFEEEVADPEDEGELEKIVSRARMRELFLPLSDQERQWLILTAGQGLTRNQAAARMGVGHDRARRLMTSTHKHLLQFYVGVADGTVHERFERRLRFLLLTGSAADALRDPLVSTHLQWCERCGDGLQHPAGAAARPR</sequence>
<accession>A0AAU7AWT0</accession>
<dbReference type="AlphaFoldDB" id="A0AAU7AWT0"/>
<dbReference type="KEGG" id="parq:DSM112329_02944"/>
<evidence type="ECO:0008006" key="2">
    <source>
        <dbReference type="Google" id="ProtNLM"/>
    </source>
</evidence>
<organism evidence="1">
    <name type="scientific">Paraconexibacter sp. AEG42_29</name>
    <dbReference type="NCBI Taxonomy" id="2997339"/>
    <lineage>
        <taxon>Bacteria</taxon>
        <taxon>Bacillati</taxon>
        <taxon>Actinomycetota</taxon>
        <taxon>Thermoleophilia</taxon>
        <taxon>Solirubrobacterales</taxon>
        <taxon>Paraconexibacteraceae</taxon>
        <taxon>Paraconexibacter</taxon>
    </lineage>
</organism>